<accession>A0A7X9RZR5</accession>
<proteinExistence type="predicted"/>
<name>A0A7X9RZR5_9BACT</name>
<evidence type="ECO:0008006" key="4">
    <source>
        <dbReference type="Google" id="ProtNLM"/>
    </source>
</evidence>
<reference evidence="2 3" key="1">
    <citation type="submission" date="2020-04" db="EMBL/GenBank/DDBJ databases">
        <title>Flammeovirga sp. SR4, a novel species isolated from seawater.</title>
        <authorList>
            <person name="Wang X."/>
        </authorList>
    </citation>
    <scope>NUCLEOTIDE SEQUENCE [LARGE SCALE GENOMIC DNA]</scope>
    <source>
        <strain evidence="2 3">ATCC 23126</strain>
    </source>
</reference>
<feature type="signal peptide" evidence="1">
    <location>
        <begin position="1"/>
        <end position="22"/>
    </location>
</feature>
<dbReference type="EMBL" id="JABANE010000110">
    <property type="protein sequence ID" value="NME71708.1"/>
    <property type="molecule type" value="Genomic_DNA"/>
</dbReference>
<dbReference type="Proteomes" id="UP000576082">
    <property type="component" value="Unassembled WGS sequence"/>
</dbReference>
<evidence type="ECO:0000256" key="1">
    <source>
        <dbReference type="SAM" id="SignalP"/>
    </source>
</evidence>
<organism evidence="2 3">
    <name type="scientific">Flammeovirga aprica JL-4</name>
    <dbReference type="NCBI Taxonomy" id="694437"/>
    <lineage>
        <taxon>Bacteria</taxon>
        <taxon>Pseudomonadati</taxon>
        <taxon>Bacteroidota</taxon>
        <taxon>Cytophagia</taxon>
        <taxon>Cytophagales</taxon>
        <taxon>Flammeovirgaceae</taxon>
        <taxon>Flammeovirga</taxon>
    </lineage>
</organism>
<keyword evidence="1" id="KW-0732">Signal</keyword>
<dbReference type="AlphaFoldDB" id="A0A7X9RZR5"/>
<feature type="chain" id="PRO_5030793795" description="Lipoprotein" evidence="1">
    <location>
        <begin position="23"/>
        <end position="186"/>
    </location>
</feature>
<dbReference type="RefSeq" id="WP_169659916.1">
    <property type="nucleotide sequence ID" value="NZ_JABANE010000110.1"/>
</dbReference>
<evidence type="ECO:0000313" key="3">
    <source>
        <dbReference type="Proteomes" id="UP000576082"/>
    </source>
</evidence>
<keyword evidence="3" id="KW-1185">Reference proteome</keyword>
<comment type="caution">
    <text evidence="2">The sequence shown here is derived from an EMBL/GenBank/DDBJ whole genome shotgun (WGS) entry which is preliminary data.</text>
</comment>
<protein>
    <recommendedName>
        <fullName evidence="4">Lipoprotein</fullName>
    </recommendedName>
</protein>
<sequence length="186" mass="21555">MINLLKKSIALGILLICFSCNGPQDYISWVENPQNDLIQTEKSGDIQYKVSCVPPRYKALRKNGLEGFKSKRYFQDLEELKGTTSFLIDITLPKAFIESYTPTKLKDYIAFQLGGNCSLQQGEKRFTTEYYTIESGFAKKNSYRLNLLFPAQELDEEEEFLLIIQDKLLGNAQFNYSLIDEKEYYF</sequence>
<gene>
    <name evidence="2" type="ORF">HHU12_27330</name>
</gene>
<evidence type="ECO:0000313" key="2">
    <source>
        <dbReference type="EMBL" id="NME71708.1"/>
    </source>
</evidence>